<dbReference type="InterPro" id="IPR002587">
    <property type="entry name" value="Myo-inos-1-P_Synthase"/>
</dbReference>
<sequence length="72" mass="8005">MLFGFYVTPKTEKLIIKTSRKVPKLGVLLVGWGGNNGSTFTAGIIANRLGLSWSTKKGEQKANWYGMYCLYT</sequence>
<evidence type="ECO:0000313" key="2">
    <source>
        <dbReference type="Proteomes" id="UP001162156"/>
    </source>
</evidence>
<protein>
    <recommendedName>
        <fullName evidence="3">Inositol-3-phosphate synthase</fullName>
    </recommendedName>
</protein>
<dbReference type="Pfam" id="PF07994">
    <property type="entry name" value="NAD_binding_5"/>
    <property type="match status" value="1"/>
</dbReference>
<name>A0AAV8WNP2_9CUCU</name>
<dbReference type="InterPro" id="IPR036291">
    <property type="entry name" value="NAD(P)-bd_dom_sf"/>
</dbReference>
<organism evidence="1 2">
    <name type="scientific">Rhamnusium bicolor</name>
    <dbReference type="NCBI Taxonomy" id="1586634"/>
    <lineage>
        <taxon>Eukaryota</taxon>
        <taxon>Metazoa</taxon>
        <taxon>Ecdysozoa</taxon>
        <taxon>Arthropoda</taxon>
        <taxon>Hexapoda</taxon>
        <taxon>Insecta</taxon>
        <taxon>Pterygota</taxon>
        <taxon>Neoptera</taxon>
        <taxon>Endopterygota</taxon>
        <taxon>Coleoptera</taxon>
        <taxon>Polyphaga</taxon>
        <taxon>Cucujiformia</taxon>
        <taxon>Chrysomeloidea</taxon>
        <taxon>Cerambycidae</taxon>
        <taxon>Lepturinae</taxon>
        <taxon>Rhagiini</taxon>
        <taxon>Rhamnusium</taxon>
    </lineage>
</organism>
<dbReference type="EMBL" id="JANEYF010005494">
    <property type="protein sequence ID" value="KAJ8928054.1"/>
    <property type="molecule type" value="Genomic_DNA"/>
</dbReference>
<dbReference type="GO" id="GO:0008654">
    <property type="term" value="P:phospholipid biosynthetic process"/>
    <property type="evidence" value="ECO:0007669"/>
    <property type="project" value="InterPro"/>
</dbReference>
<reference evidence="1" key="1">
    <citation type="journal article" date="2023" name="Insect Mol. Biol.">
        <title>Genome sequencing provides insights into the evolution of gene families encoding plant cell wall-degrading enzymes in longhorned beetles.</title>
        <authorList>
            <person name="Shin N.R."/>
            <person name="Okamura Y."/>
            <person name="Kirsch R."/>
            <person name="Pauchet Y."/>
        </authorList>
    </citation>
    <scope>NUCLEOTIDE SEQUENCE</scope>
    <source>
        <strain evidence="1">RBIC_L_NR</strain>
    </source>
</reference>
<proteinExistence type="predicted"/>
<gene>
    <name evidence="1" type="ORF">NQ314_019424</name>
</gene>
<dbReference type="GO" id="GO:0004512">
    <property type="term" value="F:inositol-3-phosphate synthase activity"/>
    <property type="evidence" value="ECO:0007669"/>
    <property type="project" value="InterPro"/>
</dbReference>
<accession>A0AAV8WNP2</accession>
<dbReference type="PANTHER" id="PTHR11510">
    <property type="entry name" value="MYO-INOSITOL-1 PHOSPHATE SYNTHASE"/>
    <property type="match status" value="1"/>
</dbReference>
<dbReference type="Proteomes" id="UP001162156">
    <property type="component" value="Unassembled WGS sequence"/>
</dbReference>
<evidence type="ECO:0000313" key="1">
    <source>
        <dbReference type="EMBL" id="KAJ8928054.1"/>
    </source>
</evidence>
<dbReference type="Gene3D" id="3.40.50.720">
    <property type="entry name" value="NAD(P)-binding Rossmann-like Domain"/>
    <property type="match status" value="1"/>
</dbReference>
<dbReference type="AlphaFoldDB" id="A0AAV8WNP2"/>
<comment type="caution">
    <text evidence="1">The sequence shown here is derived from an EMBL/GenBank/DDBJ whole genome shotgun (WGS) entry which is preliminary data.</text>
</comment>
<keyword evidence="2" id="KW-1185">Reference proteome</keyword>
<dbReference type="SUPFAM" id="SSF51735">
    <property type="entry name" value="NAD(P)-binding Rossmann-fold domains"/>
    <property type="match status" value="1"/>
</dbReference>
<dbReference type="GO" id="GO:0006021">
    <property type="term" value="P:inositol biosynthetic process"/>
    <property type="evidence" value="ECO:0007669"/>
    <property type="project" value="InterPro"/>
</dbReference>
<evidence type="ECO:0008006" key="3">
    <source>
        <dbReference type="Google" id="ProtNLM"/>
    </source>
</evidence>